<gene>
    <name evidence="5" type="ORF">Cvel_20231</name>
</gene>
<sequence>MVSCVMWLPLLLLLALSLSVNSLTTLQHKKKTAKNPNVQLLRMVRRGNLAGVKRALDGKANIDWYDDWKEQRAIHLAAKGGHISILSFLIESGARLDKPTVPDHDYPLHLAVESGSVETVNVLIDVMKKKGLDIDIKNMRMSETPFLIAANF</sequence>
<keyword evidence="2 3" id="KW-0040">ANK repeat</keyword>
<name>A0A0G4G4P4_9ALVE</name>
<dbReference type="PANTHER" id="PTHR24198">
    <property type="entry name" value="ANKYRIN REPEAT AND PROTEIN KINASE DOMAIN-CONTAINING PROTEIN"/>
    <property type="match status" value="1"/>
</dbReference>
<keyword evidence="4" id="KW-0732">Signal</keyword>
<proteinExistence type="predicted"/>
<dbReference type="SUPFAM" id="SSF48403">
    <property type="entry name" value="Ankyrin repeat"/>
    <property type="match status" value="1"/>
</dbReference>
<evidence type="ECO:0000256" key="4">
    <source>
        <dbReference type="SAM" id="SignalP"/>
    </source>
</evidence>
<evidence type="ECO:0000313" key="5">
    <source>
        <dbReference type="EMBL" id="CEM23355.1"/>
    </source>
</evidence>
<keyword evidence="1" id="KW-0677">Repeat</keyword>
<dbReference type="PhylomeDB" id="A0A0G4G4P4"/>
<feature type="signal peptide" evidence="4">
    <location>
        <begin position="1"/>
        <end position="22"/>
    </location>
</feature>
<dbReference type="EMBL" id="CDMZ01000886">
    <property type="protein sequence ID" value="CEM23355.1"/>
    <property type="molecule type" value="Genomic_DNA"/>
</dbReference>
<feature type="repeat" description="ANK" evidence="3">
    <location>
        <begin position="69"/>
        <end position="101"/>
    </location>
</feature>
<evidence type="ECO:0000256" key="1">
    <source>
        <dbReference type="ARBA" id="ARBA00022737"/>
    </source>
</evidence>
<dbReference type="Gene3D" id="1.25.40.20">
    <property type="entry name" value="Ankyrin repeat-containing domain"/>
    <property type="match status" value="1"/>
</dbReference>
<dbReference type="AlphaFoldDB" id="A0A0G4G4P4"/>
<dbReference type="InterPro" id="IPR002110">
    <property type="entry name" value="Ankyrin_rpt"/>
</dbReference>
<evidence type="ECO:0000256" key="2">
    <source>
        <dbReference type="ARBA" id="ARBA00023043"/>
    </source>
</evidence>
<reference evidence="5" key="1">
    <citation type="submission" date="2014-11" db="EMBL/GenBank/DDBJ databases">
        <authorList>
            <person name="Otto D Thomas"/>
            <person name="Naeem Raeece"/>
        </authorList>
    </citation>
    <scope>NUCLEOTIDE SEQUENCE</scope>
</reference>
<accession>A0A0G4G4P4</accession>
<feature type="chain" id="PRO_5005189969" evidence="4">
    <location>
        <begin position="23"/>
        <end position="152"/>
    </location>
</feature>
<evidence type="ECO:0000256" key="3">
    <source>
        <dbReference type="PROSITE-ProRule" id="PRU00023"/>
    </source>
</evidence>
<dbReference type="PROSITE" id="PS50297">
    <property type="entry name" value="ANK_REP_REGION"/>
    <property type="match status" value="2"/>
</dbReference>
<dbReference type="InterPro" id="IPR036770">
    <property type="entry name" value="Ankyrin_rpt-contain_sf"/>
</dbReference>
<protein>
    <submittedName>
        <fullName evidence="5">Uncharacterized protein</fullName>
    </submittedName>
</protein>
<dbReference type="PANTHER" id="PTHR24198:SF165">
    <property type="entry name" value="ANKYRIN REPEAT-CONTAINING PROTEIN-RELATED"/>
    <property type="match status" value="1"/>
</dbReference>
<feature type="repeat" description="ANK" evidence="3">
    <location>
        <begin position="103"/>
        <end position="139"/>
    </location>
</feature>
<dbReference type="VEuPathDB" id="CryptoDB:Cvel_20231"/>
<dbReference type="Pfam" id="PF12796">
    <property type="entry name" value="Ank_2"/>
    <property type="match status" value="1"/>
</dbReference>
<dbReference type="SMART" id="SM00248">
    <property type="entry name" value="ANK"/>
    <property type="match status" value="2"/>
</dbReference>
<dbReference type="PROSITE" id="PS50088">
    <property type="entry name" value="ANK_REPEAT"/>
    <property type="match status" value="2"/>
</dbReference>
<organism evidence="5">
    <name type="scientific">Chromera velia CCMP2878</name>
    <dbReference type="NCBI Taxonomy" id="1169474"/>
    <lineage>
        <taxon>Eukaryota</taxon>
        <taxon>Sar</taxon>
        <taxon>Alveolata</taxon>
        <taxon>Colpodellida</taxon>
        <taxon>Chromeraceae</taxon>
        <taxon>Chromera</taxon>
    </lineage>
</organism>